<protein>
    <recommendedName>
        <fullName evidence="1">UPF0246 protein PUP29_04805</fullName>
    </recommendedName>
</protein>
<comment type="similarity">
    <text evidence="1">Belongs to the UPF0246 family.</text>
</comment>
<evidence type="ECO:0000313" key="2">
    <source>
        <dbReference type="EMBL" id="XCC63545.1"/>
    </source>
</evidence>
<name>A0AAU8ABW8_9FIRM</name>
<dbReference type="Pfam" id="PF03883">
    <property type="entry name" value="H2O2_YaaD"/>
    <property type="match status" value="1"/>
</dbReference>
<dbReference type="PANTHER" id="PTHR30283">
    <property type="entry name" value="PEROXIDE STRESS RESPONSE PROTEIN YAAA"/>
    <property type="match status" value="1"/>
</dbReference>
<accession>A0AAU8ABW8</accession>
<dbReference type="HAMAP" id="MF_00652">
    <property type="entry name" value="UPF0246"/>
    <property type="match status" value="1"/>
</dbReference>
<sequence length="254" mass="30087">MKIIISPAKGMEYYPDEPGFQDTPVFLEKAQQLLDYLRSLSYPELKKLLCCNDQIATLNFQRYRNMDLLRGLSPALLSYVGIQYQYMAPRIFEYTYFDYVRKHLRILSGFYGILRPFDGVVPYRLEMQAKPKGLPFRNLYDFWGDCIFRELTKNTRTILNLASAEYSRCIEKHLTPDISYITCIFGEQENGKIREKGVYVKMARGEMVRFMAENDIRRPEDVKHFDRLGYSYRDDLSAPERYVFLRQTKKDAEQ</sequence>
<evidence type="ECO:0000256" key="1">
    <source>
        <dbReference type="HAMAP-Rule" id="MF_00652"/>
    </source>
</evidence>
<dbReference type="RefSeq" id="WP_079546884.1">
    <property type="nucleotide sequence ID" value="NZ_CP117826.1"/>
</dbReference>
<dbReference type="PANTHER" id="PTHR30283:SF4">
    <property type="entry name" value="PEROXIDE STRESS RESISTANCE PROTEIN YAAA"/>
    <property type="match status" value="1"/>
</dbReference>
<organism evidence="2">
    <name type="scientific">Christensenella massiliensis</name>
    <dbReference type="NCBI Taxonomy" id="1805714"/>
    <lineage>
        <taxon>Bacteria</taxon>
        <taxon>Bacillati</taxon>
        <taxon>Bacillota</taxon>
        <taxon>Clostridia</taxon>
        <taxon>Christensenellales</taxon>
        <taxon>Christensenellaceae</taxon>
        <taxon>Christensenella</taxon>
    </lineage>
</organism>
<dbReference type="GO" id="GO:0033194">
    <property type="term" value="P:response to hydroperoxide"/>
    <property type="evidence" value="ECO:0007669"/>
    <property type="project" value="TreeGrafter"/>
</dbReference>
<dbReference type="InterPro" id="IPR005583">
    <property type="entry name" value="YaaA"/>
</dbReference>
<gene>
    <name evidence="2" type="primary">yaaA</name>
    <name evidence="2" type="ORF">PUP29_04805</name>
</gene>
<dbReference type="AlphaFoldDB" id="A0AAU8ABW8"/>
<proteinExistence type="inferred from homology"/>
<dbReference type="EMBL" id="CP117826">
    <property type="protein sequence ID" value="XCC63545.1"/>
    <property type="molecule type" value="Genomic_DNA"/>
</dbReference>
<dbReference type="GO" id="GO:0005829">
    <property type="term" value="C:cytosol"/>
    <property type="evidence" value="ECO:0007669"/>
    <property type="project" value="TreeGrafter"/>
</dbReference>
<reference evidence="2" key="1">
    <citation type="submission" date="2023-02" db="EMBL/GenBank/DDBJ databases">
        <title>Gut commensal Christensenella minuta modulates host metabolism via a new class of secondary bile acids.</title>
        <authorList>
            <person name="Liu C."/>
        </authorList>
    </citation>
    <scope>NUCLEOTIDE SEQUENCE</scope>
    <source>
        <strain evidence="2">CA70</strain>
    </source>
</reference>
<dbReference type="NCBIfam" id="NF002543">
    <property type="entry name" value="PRK02101.1-4"/>
    <property type="match status" value="1"/>
</dbReference>